<dbReference type="PRINTS" id="PR00840">
    <property type="entry name" value="Y06768FAMILY"/>
</dbReference>
<dbReference type="SUPFAM" id="SSF50494">
    <property type="entry name" value="Trypsin-like serine proteases"/>
    <property type="match status" value="1"/>
</dbReference>
<sequence>MLVAFKRFGFIFSIGGLAFLSACAAFKPDKFEGFYVNNIPSSAEIHRTNYDLSFALTFTNKFNGKNNQTEFIATYGTGWLIDWKEGGQKNGKNEPFRAYIATNLHVADGLKNKKDYEPYNKETDNKEETTAFRIGKYTNAKDFVLPSKVNLANNAQVFVNVQTTVIPKTAFTARDFVNYKLSADEVTKQKKQLQELIEKAQKGEVQEGQQTDTQAIQWQKKNDSNVQIAKSQSDSKDKGSQDKSQSGEGFAYADFAVLELPLFLENQNDKKVFDHFIEPAMRTYKLLGDSLNLFAKQSLDELKGNHYYLAGYPYLKNKVRSLFINQTDKTKKEDDQIVQHSNIDKPFDIRPSLMKPTLIRNKGDDFNDSTLAWDYDHSKIFQLSQTFQNQYYQQYGKGLVLTNAGFEVGASGSLVLNDKKQIAGIYFGTTYSDVDAWGVAQLLRWKAMGNQTGENSAVAYDLIFGNKDTTKYYAQFAKKNSTHFYKQIEQAKDQSLKYVQSDKTTDVKNS</sequence>
<reference evidence="6 7" key="1">
    <citation type="submission" date="2019-01" db="EMBL/GenBank/DDBJ databases">
        <authorList>
            <consortium name="Pathogen Informatics"/>
        </authorList>
    </citation>
    <scope>NUCLEOTIDE SEQUENCE [LARGE SCALE GENOMIC DNA]</scope>
    <source>
        <strain evidence="6 7">NCTC10119</strain>
    </source>
</reference>
<dbReference type="Pfam" id="PF01732">
    <property type="entry name" value="Mycop_pep_DUF31"/>
    <property type="match status" value="1"/>
</dbReference>
<evidence type="ECO:0000313" key="6">
    <source>
        <dbReference type="EMBL" id="VEU56860.1"/>
    </source>
</evidence>
<protein>
    <submittedName>
        <fullName evidence="6">Lipoprotein</fullName>
    </submittedName>
</protein>
<dbReference type="RefSeq" id="WP_014325620.1">
    <property type="nucleotide sequence ID" value="NZ_AP017318.1"/>
</dbReference>
<dbReference type="InterPro" id="IPR022381">
    <property type="entry name" value="Uncharacterised_MG067"/>
</dbReference>
<feature type="signal peptide" evidence="4">
    <location>
        <begin position="1"/>
        <end position="24"/>
    </location>
</feature>
<evidence type="ECO:0000313" key="7">
    <source>
        <dbReference type="Proteomes" id="UP000289557"/>
    </source>
</evidence>
<dbReference type="Proteomes" id="UP000289557">
    <property type="component" value="Chromosome"/>
</dbReference>
<evidence type="ECO:0000256" key="3">
    <source>
        <dbReference type="SAM" id="MobiDB-lite"/>
    </source>
</evidence>
<feature type="domain" description="DUF31" evidence="5">
    <location>
        <begin position="44"/>
        <end position="428"/>
    </location>
</feature>
<name>A0AAX0S5Q8_MYCPM</name>
<dbReference type="InterPro" id="IPR009003">
    <property type="entry name" value="Peptidase_S1_PA"/>
</dbReference>
<proteinExistence type="inferred from homology"/>
<organism evidence="6 7">
    <name type="scientific">Mycoplasmoides pneumoniae</name>
    <name type="common">Mycoplasma pneumoniae</name>
    <dbReference type="NCBI Taxonomy" id="2104"/>
    <lineage>
        <taxon>Bacteria</taxon>
        <taxon>Bacillati</taxon>
        <taxon>Mycoplasmatota</taxon>
        <taxon>Mycoplasmoidales</taxon>
        <taxon>Mycoplasmoidaceae</taxon>
        <taxon>Mycoplasmoides</taxon>
    </lineage>
</organism>
<evidence type="ECO:0000256" key="2">
    <source>
        <dbReference type="ARBA" id="ARBA00022475"/>
    </source>
</evidence>
<feature type="region of interest" description="Disordered" evidence="3">
    <location>
        <begin position="221"/>
        <end position="245"/>
    </location>
</feature>
<gene>
    <name evidence="6" type="ORF">NCTC10119_00112</name>
</gene>
<dbReference type="GeneID" id="66608729"/>
<evidence type="ECO:0000259" key="5">
    <source>
        <dbReference type="Pfam" id="PF01732"/>
    </source>
</evidence>
<dbReference type="EMBL" id="LR214945">
    <property type="protein sequence ID" value="VEU56860.1"/>
    <property type="molecule type" value="Genomic_DNA"/>
</dbReference>
<evidence type="ECO:0000256" key="4">
    <source>
        <dbReference type="SAM" id="SignalP"/>
    </source>
</evidence>
<keyword evidence="2" id="KW-0472">Membrane</keyword>
<dbReference type="PROSITE" id="PS51257">
    <property type="entry name" value="PROKAR_LIPOPROTEIN"/>
    <property type="match status" value="1"/>
</dbReference>
<feature type="chain" id="PRO_5043297891" evidence="4">
    <location>
        <begin position="25"/>
        <end position="510"/>
    </location>
</feature>
<dbReference type="AlphaFoldDB" id="A0AAX0S5Q8"/>
<keyword evidence="2" id="KW-1003">Cell membrane</keyword>
<keyword evidence="6" id="KW-0449">Lipoprotein</keyword>
<keyword evidence="4" id="KW-0732">Signal</keyword>
<comment type="similarity">
    <text evidence="1">Belongs to the MG067/MG068/MG395 family.</text>
</comment>
<dbReference type="InterPro" id="IPR022382">
    <property type="entry name" value="Mycoplasma_peptidase_DUF31"/>
</dbReference>
<accession>A0AAX0S5Q8</accession>
<evidence type="ECO:0000256" key="1">
    <source>
        <dbReference type="ARBA" id="ARBA00007807"/>
    </source>
</evidence>